<reference evidence="1 3" key="1">
    <citation type="journal article" date="2014" name="BMC Genomics">
        <title>Genome sequence of Anopheles sinensis provides insight into genetics basis of mosquito competence for malaria parasites.</title>
        <authorList>
            <person name="Zhou D."/>
            <person name="Zhang D."/>
            <person name="Ding G."/>
            <person name="Shi L."/>
            <person name="Hou Q."/>
            <person name="Ye Y."/>
            <person name="Xu Y."/>
            <person name="Zhou H."/>
            <person name="Xiong C."/>
            <person name="Li S."/>
            <person name="Yu J."/>
            <person name="Hong S."/>
            <person name="Yu X."/>
            <person name="Zou P."/>
            <person name="Chen C."/>
            <person name="Chang X."/>
            <person name="Wang W."/>
            <person name="Lv Y."/>
            <person name="Sun Y."/>
            <person name="Ma L."/>
            <person name="Shen B."/>
            <person name="Zhu C."/>
        </authorList>
    </citation>
    <scope>NUCLEOTIDE SEQUENCE [LARGE SCALE GENOMIC DNA]</scope>
</reference>
<evidence type="ECO:0000313" key="2">
    <source>
        <dbReference type="EnsemblMetazoa" id="ASIC006875-PA"/>
    </source>
</evidence>
<dbReference type="AlphaFoldDB" id="A0A084VNI8"/>
<evidence type="ECO:0000313" key="1">
    <source>
        <dbReference type="EMBL" id="KFB39532.1"/>
    </source>
</evidence>
<name>A0A084VNI8_ANOSI</name>
<protein>
    <submittedName>
        <fullName evidence="1 2">Uncharacterized protein</fullName>
    </submittedName>
</protein>
<dbReference type="Proteomes" id="UP000030765">
    <property type="component" value="Unassembled WGS sequence"/>
</dbReference>
<dbReference type="EMBL" id="KE524984">
    <property type="protein sequence ID" value="KFB39532.1"/>
    <property type="molecule type" value="Genomic_DNA"/>
</dbReference>
<dbReference type="VEuPathDB" id="VectorBase:ASIC006875"/>
<reference evidence="2" key="2">
    <citation type="submission" date="2020-05" db="UniProtKB">
        <authorList>
            <consortium name="EnsemblMetazoa"/>
        </authorList>
    </citation>
    <scope>IDENTIFICATION</scope>
</reference>
<dbReference type="EMBL" id="ATLV01014759">
    <property type="status" value="NOT_ANNOTATED_CDS"/>
    <property type="molecule type" value="Genomic_DNA"/>
</dbReference>
<gene>
    <name evidence="1" type="ORF">ZHAS_00006875</name>
</gene>
<evidence type="ECO:0000313" key="3">
    <source>
        <dbReference type="Proteomes" id="UP000030765"/>
    </source>
</evidence>
<organism evidence="1">
    <name type="scientific">Anopheles sinensis</name>
    <name type="common">Mosquito</name>
    <dbReference type="NCBI Taxonomy" id="74873"/>
    <lineage>
        <taxon>Eukaryota</taxon>
        <taxon>Metazoa</taxon>
        <taxon>Ecdysozoa</taxon>
        <taxon>Arthropoda</taxon>
        <taxon>Hexapoda</taxon>
        <taxon>Insecta</taxon>
        <taxon>Pterygota</taxon>
        <taxon>Neoptera</taxon>
        <taxon>Endopterygota</taxon>
        <taxon>Diptera</taxon>
        <taxon>Nematocera</taxon>
        <taxon>Culicoidea</taxon>
        <taxon>Culicidae</taxon>
        <taxon>Anophelinae</taxon>
        <taxon>Anopheles</taxon>
    </lineage>
</organism>
<accession>A0A084VNI8</accession>
<sequence length="52" mass="5771">MGSPREAARKKSITMNEPGYKNVAGRQDALLIRIITSSIIPAQQKPFAVDWD</sequence>
<keyword evidence="3" id="KW-1185">Reference proteome</keyword>
<dbReference type="EnsemblMetazoa" id="ASIC006875-RA">
    <property type="protein sequence ID" value="ASIC006875-PA"/>
    <property type="gene ID" value="ASIC006875"/>
</dbReference>
<proteinExistence type="predicted"/>